<reference evidence="1" key="1">
    <citation type="submission" date="2016-05" db="EMBL/GenBank/DDBJ databases">
        <authorList>
            <person name="Lavstsen T."/>
            <person name="Jespersen J.S."/>
        </authorList>
    </citation>
    <scope>NUCLEOTIDE SEQUENCE</scope>
    <source>
        <tissue evidence="1">Brain</tissue>
    </source>
</reference>
<dbReference type="AlphaFoldDB" id="A0A1A8GIS6"/>
<proteinExistence type="predicted"/>
<name>A0A1A8GIS6_9TELE</name>
<accession>A0A1A8GIS6</accession>
<gene>
    <name evidence="1" type="primary">MAP1S</name>
</gene>
<evidence type="ECO:0000313" key="1">
    <source>
        <dbReference type="EMBL" id="SBQ70913.1"/>
    </source>
</evidence>
<feature type="non-terminal residue" evidence="1">
    <location>
        <position position="1"/>
    </location>
</feature>
<dbReference type="EMBL" id="HAEC01002836">
    <property type="protein sequence ID" value="SBQ70913.1"/>
    <property type="molecule type" value="Transcribed_RNA"/>
</dbReference>
<protein>
    <submittedName>
        <fullName evidence="1">Microtubule-associated protein 1S</fullName>
    </submittedName>
</protein>
<organism evidence="1">
    <name type="scientific">Nothobranchius korthausae</name>
    <dbReference type="NCBI Taxonomy" id="1143690"/>
    <lineage>
        <taxon>Eukaryota</taxon>
        <taxon>Metazoa</taxon>
        <taxon>Chordata</taxon>
        <taxon>Craniata</taxon>
        <taxon>Vertebrata</taxon>
        <taxon>Euteleostomi</taxon>
        <taxon>Actinopterygii</taxon>
        <taxon>Neopterygii</taxon>
        <taxon>Teleostei</taxon>
        <taxon>Neoteleostei</taxon>
        <taxon>Acanthomorphata</taxon>
        <taxon>Ovalentaria</taxon>
        <taxon>Atherinomorphae</taxon>
        <taxon>Cyprinodontiformes</taxon>
        <taxon>Nothobranchiidae</taxon>
        <taxon>Nothobranchius</taxon>
    </lineage>
</organism>
<feature type="non-terminal residue" evidence="1">
    <location>
        <position position="83"/>
    </location>
</feature>
<reference evidence="1" key="2">
    <citation type="submission" date="2016-06" db="EMBL/GenBank/DDBJ databases">
        <title>The genome of a short-lived fish provides insights into sex chromosome evolution and the genetic control of aging.</title>
        <authorList>
            <person name="Reichwald K."/>
            <person name="Felder M."/>
            <person name="Petzold A."/>
            <person name="Koch P."/>
            <person name="Groth M."/>
            <person name="Platzer M."/>
        </authorList>
    </citation>
    <scope>NUCLEOTIDE SEQUENCE</scope>
    <source>
        <tissue evidence="1">Brain</tissue>
    </source>
</reference>
<sequence length="83" mass="9155">LTRRSENFGALLVPRWRPASPSAVPAMVFGETLSGRNTTFRTSSAFGSTLHPSFLKWKVCRSSPSTCPSPWVQGCPLNFWSPL</sequence>